<keyword evidence="3" id="KW-1185">Reference proteome</keyword>
<evidence type="ECO:0000313" key="2">
    <source>
        <dbReference type="EMBL" id="KAH3710722.1"/>
    </source>
</evidence>
<gene>
    <name evidence="2" type="ORF">DPMN_070215</name>
</gene>
<dbReference type="Pfam" id="PF24066">
    <property type="entry name" value="Hisat_C"/>
    <property type="match status" value="1"/>
</dbReference>
<reference evidence="2" key="2">
    <citation type="submission" date="2020-11" db="EMBL/GenBank/DDBJ databases">
        <authorList>
            <person name="McCartney M.A."/>
            <person name="Auch B."/>
            <person name="Kono T."/>
            <person name="Mallez S."/>
            <person name="Becker A."/>
            <person name="Gohl D.M."/>
            <person name="Silverstein K.A.T."/>
            <person name="Koren S."/>
            <person name="Bechman K.B."/>
            <person name="Herman A."/>
            <person name="Abrahante J.E."/>
            <person name="Garbe J."/>
        </authorList>
    </citation>
    <scope>NUCLEOTIDE SEQUENCE</scope>
    <source>
        <strain evidence="2">Duluth1</strain>
        <tissue evidence="2">Whole animal</tissue>
    </source>
</reference>
<dbReference type="PANTHER" id="PTHR47403">
    <property type="entry name" value="LOC100145250 PROTEIN"/>
    <property type="match status" value="1"/>
</dbReference>
<reference evidence="2" key="1">
    <citation type="journal article" date="2019" name="bioRxiv">
        <title>The Genome of the Zebra Mussel, Dreissena polymorpha: A Resource for Invasive Species Research.</title>
        <authorList>
            <person name="McCartney M.A."/>
            <person name="Auch B."/>
            <person name="Kono T."/>
            <person name="Mallez S."/>
            <person name="Zhang Y."/>
            <person name="Obille A."/>
            <person name="Becker A."/>
            <person name="Abrahante J.E."/>
            <person name="Garbe J."/>
            <person name="Badalamenti J.P."/>
            <person name="Herman A."/>
            <person name="Mangelson H."/>
            <person name="Liachko I."/>
            <person name="Sullivan S."/>
            <person name="Sone E.D."/>
            <person name="Koren S."/>
            <person name="Silverstein K.A.T."/>
            <person name="Beckman K.B."/>
            <person name="Gohl D.M."/>
        </authorList>
    </citation>
    <scope>NUCLEOTIDE SEQUENCE</scope>
    <source>
        <strain evidence="2">Duluth1</strain>
        <tissue evidence="2">Whole animal</tissue>
    </source>
</reference>
<dbReference type="EMBL" id="JAIWYP010000014">
    <property type="protein sequence ID" value="KAH3710722.1"/>
    <property type="molecule type" value="Genomic_DNA"/>
</dbReference>
<dbReference type="AlphaFoldDB" id="A0A9D3Z2J8"/>
<comment type="caution">
    <text evidence="2">The sequence shown here is derived from an EMBL/GenBank/DDBJ whole genome shotgun (WGS) entry which is preliminary data.</text>
</comment>
<dbReference type="InterPro" id="IPR056483">
    <property type="entry name" value="Hisat_C"/>
</dbReference>
<organism evidence="2 3">
    <name type="scientific">Dreissena polymorpha</name>
    <name type="common">Zebra mussel</name>
    <name type="synonym">Mytilus polymorpha</name>
    <dbReference type="NCBI Taxonomy" id="45954"/>
    <lineage>
        <taxon>Eukaryota</taxon>
        <taxon>Metazoa</taxon>
        <taxon>Spiralia</taxon>
        <taxon>Lophotrochozoa</taxon>
        <taxon>Mollusca</taxon>
        <taxon>Bivalvia</taxon>
        <taxon>Autobranchia</taxon>
        <taxon>Heteroconchia</taxon>
        <taxon>Euheterodonta</taxon>
        <taxon>Imparidentia</taxon>
        <taxon>Neoheterodontei</taxon>
        <taxon>Myida</taxon>
        <taxon>Dreissenoidea</taxon>
        <taxon>Dreissenidae</taxon>
        <taxon>Dreissena</taxon>
    </lineage>
</organism>
<feature type="domain" description="Histidine N-acetyltransferase C-terminal" evidence="1">
    <location>
        <begin position="31"/>
        <end position="145"/>
    </location>
</feature>
<evidence type="ECO:0000259" key="1">
    <source>
        <dbReference type="Pfam" id="PF24066"/>
    </source>
</evidence>
<name>A0A9D3Z2J8_DREPO</name>
<accession>A0A9D3Z2J8</accession>
<protein>
    <recommendedName>
        <fullName evidence="1">Histidine N-acetyltransferase C-terminal domain-containing protein</fullName>
    </recommendedName>
</protein>
<proteinExistence type="predicted"/>
<sequence length="183" mass="20743">MFASSTIQCEAVFNTFCQCAIFLPIFDQPPPAEIQHLMEARHHRDYLFPDNSMLLDEIPYKSIPENIPLLFTYDLHLFSNICCNESSSSGPFSAGSIYQSCNPLESYTIDVFGTDVTQLENHVVFHVHRALQTTHGEFCLQIYVEKGYIAQELSKILVKLDIPKSNWYVDGGVAEIAIVEEMV</sequence>
<dbReference type="PANTHER" id="PTHR47403:SF6">
    <property type="entry name" value="N-ACETYLTRANSFERASE DOMAIN-CONTAINING PROTEIN"/>
    <property type="match status" value="1"/>
</dbReference>
<evidence type="ECO:0000313" key="3">
    <source>
        <dbReference type="Proteomes" id="UP000828390"/>
    </source>
</evidence>
<dbReference type="Proteomes" id="UP000828390">
    <property type="component" value="Unassembled WGS sequence"/>
</dbReference>